<dbReference type="PANTHER" id="PTHR46797:SF23">
    <property type="entry name" value="HTH-TYPE TRANSCRIPTIONAL REGULATOR SUTR"/>
    <property type="match status" value="1"/>
</dbReference>
<dbReference type="CDD" id="cd00093">
    <property type="entry name" value="HTH_XRE"/>
    <property type="match status" value="1"/>
</dbReference>
<dbReference type="InterPro" id="IPR026281">
    <property type="entry name" value="HTH_RamB"/>
</dbReference>
<dbReference type="PROSITE" id="PS50943">
    <property type="entry name" value="HTH_CROC1"/>
    <property type="match status" value="1"/>
</dbReference>
<dbReference type="InterPro" id="IPR010359">
    <property type="entry name" value="IrrE_HExxH"/>
</dbReference>
<dbReference type="RefSeq" id="WP_158446042.1">
    <property type="nucleotide sequence ID" value="NZ_JAOAOS010000025.1"/>
</dbReference>
<evidence type="ECO:0000313" key="6">
    <source>
        <dbReference type="EMBL" id="MFC5294184.1"/>
    </source>
</evidence>
<dbReference type="Gene3D" id="1.10.260.40">
    <property type="entry name" value="lambda repressor-like DNA-binding domains"/>
    <property type="match status" value="1"/>
</dbReference>
<feature type="domain" description="HTH cro/C1-type" evidence="5">
    <location>
        <begin position="10"/>
        <end position="64"/>
    </location>
</feature>
<evidence type="ECO:0000256" key="3">
    <source>
        <dbReference type="ARBA" id="ARBA00023125"/>
    </source>
</evidence>
<evidence type="ECO:0000256" key="1">
    <source>
        <dbReference type="ARBA" id="ARBA00007227"/>
    </source>
</evidence>
<dbReference type="InterPro" id="IPR010982">
    <property type="entry name" value="Lambda_DNA-bd_dom_sf"/>
</dbReference>
<dbReference type="InterPro" id="IPR018653">
    <property type="entry name" value="ScfR_C"/>
</dbReference>
<keyword evidence="7" id="KW-1185">Reference proteome</keyword>
<sequence length="473" mass="51851">MKKAFMGVRLKRLREERRLTQAALASALGLSLSYLNQLENNQRPLTVPVLLKLNAAFGVDVQLFSDDDEARLIGDLREALTDPAIGEQIATAELRELAASMPAVGRALVSLHRRYRSALEQSAALAARLGDDRQSALTSAVSTPFEEVRDFFYERHNHIDPLDRAAEAIARELGAAGGQAEAALIERLRDRHGIRVATFRPEGEEGGQRHFDVAEGVLRLSSHLGTGQRAFQIATQLAFLEHRDAIDGLVATGRFGGEDSRRLARIGLANYFAGALVLPYGEILAAAEACRYDIELLGQRFGVGFETVCHRLSTLQRPGAQGVPFFFIRVDRAGNISKRQSATDFHFSRVGGTCPLWNVYDAFVQPGRVLTQVARMPDDRTYLWVARSVSRARGGYHQPRKTFSVALGCDLRHAGRLVYADGLDLGNADAATPIGAGCRICERPACPQRAFPPVGKPLHVDEQRSAFAPYAVK</sequence>
<dbReference type="SMART" id="SM00530">
    <property type="entry name" value="HTH_XRE"/>
    <property type="match status" value="1"/>
</dbReference>
<dbReference type="InterPro" id="IPR001387">
    <property type="entry name" value="Cro/C1-type_HTH"/>
</dbReference>
<dbReference type="Pfam" id="PF09856">
    <property type="entry name" value="ScfRs"/>
    <property type="match status" value="1"/>
</dbReference>
<name>A0ABW0F678_9HYPH</name>
<evidence type="ECO:0000313" key="7">
    <source>
        <dbReference type="Proteomes" id="UP001595976"/>
    </source>
</evidence>
<dbReference type="PIRSF" id="PIRSF019251">
    <property type="entry name" value="Rv0465c"/>
    <property type="match status" value="1"/>
</dbReference>
<reference evidence="7" key="1">
    <citation type="journal article" date="2019" name="Int. J. Syst. Evol. Microbiol.">
        <title>The Global Catalogue of Microorganisms (GCM) 10K type strain sequencing project: providing services to taxonomists for standard genome sequencing and annotation.</title>
        <authorList>
            <consortium name="The Broad Institute Genomics Platform"/>
            <consortium name="The Broad Institute Genome Sequencing Center for Infectious Disease"/>
            <person name="Wu L."/>
            <person name="Ma J."/>
        </authorList>
    </citation>
    <scope>NUCLEOTIDE SEQUENCE [LARGE SCALE GENOMIC DNA]</scope>
    <source>
        <strain evidence="7">CGMCC 1.15643</strain>
    </source>
</reference>
<accession>A0ABW0F678</accession>
<comment type="caution">
    <text evidence="6">The sequence shown here is derived from an EMBL/GenBank/DDBJ whole genome shotgun (WGS) entry which is preliminary data.</text>
</comment>
<gene>
    <name evidence="6" type="ORF">ACFPK2_14430</name>
</gene>
<dbReference type="InterPro" id="IPR050807">
    <property type="entry name" value="TransReg_Diox_bact_type"/>
</dbReference>
<organism evidence="6 7">
    <name type="scientific">Bosea minatitlanensis</name>
    <dbReference type="NCBI Taxonomy" id="128782"/>
    <lineage>
        <taxon>Bacteria</taxon>
        <taxon>Pseudomonadati</taxon>
        <taxon>Pseudomonadota</taxon>
        <taxon>Alphaproteobacteria</taxon>
        <taxon>Hyphomicrobiales</taxon>
        <taxon>Boseaceae</taxon>
        <taxon>Bosea</taxon>
    </lineage>
</organism>
<dbReference type="Pfam" id="PF01381">
    <property type="entry name" value="HTH_3"/>
    <property type="match status" value="1"/>
</dbReference>
<dbReference type="PANTHER" id="PTHR46797">
    <property type="entry name" value="HTH-TYPE TRANSCRIPTIONAL REGULATOR"/>
    <property type="match status" value="1"/>
</dbReference>
<dbReference type="Pfam" id="PF06114">
    <property type="entry name" value="Peptidase_M78"/>
    <property type="match status" value="1"/>
</dbReference>
<dbReference type="Proteomes" id="UP001595976">
    <property type="component" value="Unassembled WGS sequence"/>
</dbReference>
<protein>
    <submittedName>
        <fullName evidence="6">Short-chain fatty acyl-CoA regulator family protein</fullName>
    </submittedName>
</protein>
<keyword evidence="2" id="KW-0805">Transcription regulation</keyword>
<dbReference type="EMBL" id="JBHSLI010000005">
    <property type="protein sequence ID" value="MFC5294184.1"/>
    <property type="molecule type" value="Genomic_DNA"/>
</dbReference>
<evidence type="ECO:0000259" key="5">
    <source>
        <dbReference type="PROSITE" id="PS50943"/>
    </source>
</evidence>
<keyword evidence="4" id="KW-0804">Transcription</keyword>
<evidence type="ECO:0000256" key="4">
    <source>
        <dbReference type="ARBA" id="ARBA00023163"/>
    </source>
</evidence>
<keyword evidence="3" id="KW-0238">DNA-binding</keyword>
<evidence type="ECO:0000256" key="2">
    <source>
        <dbReference type="ARBA" id="ARBA00023015"/>
    </source>
</evidence>
<comment type="similarity">
    <text evidence="1">Belongs to the short-chain fatty acyl-CoA assimilation regulator (ScfR) family.</text>
</comment>
<proteinExistence type="inferred from homology"/>
<dbReference type="SUPFAM" id="SSF47413">
    <property type="entry name" value="lambda repressor-like DNA-binding domains"/>
    <property type="match status" value="1"/>
</dbReference>